<dbReference type="RefSeq" id="XP_053028302.1">
    <property type="nucleotide sequence ID" value="XM_053164323.1"/>
</dbReference>
<accession>A0ABY7D8Y9</accession>
<proteinExistence type="predicted"/>
<keyword evidence="2" id="KW-0472">Membrane</keyword>
<keyword evidence="4" id="KW-1185">Reference proteome</keyword>
<evidence type="ECO:0000313" key="4">
    <source>
        <dbReference type="Proteomes" id="UP001164743"/>
    </source>
</evidence>
<feature type="region of interest" description="Disordered" evidence="1">
    <location>
        <begin position="1"/>
        <end position="62"/>
    </location>
</feature>
<name>A0ABY7D8Y9_9BASI</name>
<keyword evidence="2" id="KW-0812">Transmembrane</keyword>
<reference evidence="3" key="1">
    <citation type="submission" date="2022-10" db="EMBL/GenBank/DDBJ databases">
        <title>Puccinia triticina Genome sequencing and assembly.</title>
        <authorList>
            <person name="Li C."/>
        </authorList>
    </citation>
    <scope>NUCLEOTIDE SEQUENCE</scope>
    <source>
        <strain evidence="3">Pt15</strain>
    </source>
</reference>
<dbReference type="Proteomes" id="UP001164743">
    <property type="component" value="Chromosome 17A"/>
</dbReference>
<evidence type="ECO:0000256" key="1">
    <source>
        <dbReference type="SAM" id="MobiDB-lite"/>
    </source>
</evidence>
<protein>
    <submittedName>
        <fullName evidence="3">Uncharacterized protein</fullName>
    </submittedName>
</protein>
<feature type="transmembrane region" description="Helical" evidence="2">
    <location>
        <begin position="78"/>
        <end position="101"/>
    </location>
</feature>
<sequence>MASTPCQSDGPDLKSCNRRLKSSHEELWPPKTPWLAPHRPDAPRAPSNSRTHKNTDPLHPSPIRYDSNMKLFDHATSIVASAHIAITILMLSVHVALPAIYAGPNTPPIPCSQVGWGC</sequence>
<dbReference type="EMBL" id="CP110437">
    <property type="protein sequence ID" value="WAQ92747.1"/>
    <property type="molecule type" value="Genomic_DNA"/>
</dbReference>
<keyword evidence="2" id="KW-1133">Transmembrane helix</keyword>
<organism evidence="3 4">
    <name type="scientific">Puccinia triticina</name>
    <dbReference type="NCBI Taxonomy" id="208348"/>
    <lineage>
        <taxon>Eukaryota</taxon>
        <taxon>Fungi</taxon>
        <taxon>Dikarya</taxon>
        <taxon>Basidiomycota</taxon>
        <taxon>Pucciniomycotina</taxon>
        <taxon>Pucciniomycetes</taxon>
        <taxon>Pucciniales</taxon>
        <taxon>Pucciniaceae</taxon>
        <taxon>Puccinia</taxon>
    </lineage>
</organism>
<evidence type="ECO:0000256" key="2">
    <source>
        <dbReference type="SAM" id="Phobius"/>
    </source>
</evidence>
<gene>
    <name evidence="3" type="ORF">PtA15_17A229</name>
</gene>
<evidence type="ECO:0000313" key="3">
    <source>
        <dbReference type="EMBL" id="WAQ92747.1"/>
    </source>
</evidence>
<dbReference type="GeneID" id="77805218"/>